<protein>
    <submittedName>
        <fullName evidence="3">Uncharacterized protein</fullName>
    </submittedName>
</protein>
<feature type="transmembrane region" description="Helical" evidence="2">
    <location>
        <begin position="125"/>
        <end position="143"/>
    </location>
</feature>
<dbReference type="RefSeq" id="WP_009185489.1">
    <property type="nucleotide sequence ID" value="NZ_AMGM01000038.1"/>
</dbReference>
<evidence type="ECO:0000256" key="1">
    <source>
        <dbReference type="SAM" id="Coils"/>
    </source>
</evidence>
<comment type="caution">
    <text evidence="3">The sequence shown here is derived from an EMBL/GenBank/DDBJ whole genome shotgun (WGS) entry which is preliminary data.</text>
</comment>
<evidence type="ECO:0000313" key="4">
    <source>
        <dbReference type="Proteomes" id="UP000004478"/>
    </source>
</evidence>
<keyword evidence="1" id="KW-0175">Coiled coil</keyword>
<gene>
    <name evidence="3" type="ORF">B879_02465</name>
</gene>
<dbReference type="Proteomes" id="UP000004478">
    <property type="component" value="Unassembled WGS sequence"/>
</dbReference>
<proteinExistence type="predicted"/>
<keyword evidence="4" id="KW-1185">Reference proteome</keyword>
<name>K1L9L2_CECL9</name>
<sequence>MLKISLVHCLFLVFTGITLRSVASPEQEKSMNNISIDFDQLFLKSANSKEYYVIHEMDVEKLSNYFRHLKDSTTSLITTLHENNESITQSYLSTVHTVDSLEQIVKNSIKEKENYSAGIEFFKKWFIPVLLSILSVFLGFNYLKMKIKYREDLESLEEIENQFHTYKKNAVERERKLVREIIDLKREE</sequence>
<accession>K1L9L2</accession>
<keyword evidence="2" id="KW-0472">Membrane</keyword>
<evidence type="ECO:0000313" key="3">
    <source>
        <dbReference type="EMBL" id="EKB48897.1"/>
    </source>
</evidence>
<keyword evidence="2" id="KW-0812">Transmembrane</keyword>
<dbReference type="AlphaFoldDB" id="K1L9L2"/>
<dbReference type="EMBL" id="AMGM01000038">
    <property type="protein sequence ID" value="EKB48897.1"/>
    <property type="molecule type" value="Genomic_DNA"/>
</dbReference>
<organism evidence="3 4">
    <name type="scientific">Cecembia lonarensis (strain CCUG 58316 / KCTC 22772 / LW9)</name>
    <dbReference type="NCBI Taxonomy" id="1225176"/>
    <lineage>
        <taxon>Bacteria</taxon>
        <taxon>Pseudomonadati</taxon>
        <taxon>Bacteroidota</taxon>
        <taxon>Cytophagia</taxon>
        <taxon>Cytophagales</taxon>
        <taxon>Cyclobacteriaceae</taxon>
        <taxon>Cecembia</taxon>
    </lineage>
</organism>
<keyword evidence="2" id="KW-1133">Transmembrane helix</keyword>
<feature type="coiled-coil region" evidence="1">
    <location>
        <begin position="156"/>
        <end position="187"/>
    </location>
</feature>
<evidence type="ECO:0000256" key="2">
    <source>
        <dbReference type="SAM" id="Phobius"/>
    </source>
</evidence>
<reference evidence="3 4" key="1">
    <citation type="journal article" date="2012" name="J. Bacteriol.">
        <title>Draft Genome Sequence of Cecembia lonarensis Strain LW9T, Isolated from Lonar Lake, a Haloalkaline Lake in India.</title>
        <authorList>
            <person name="Shivaji S."/>
            <person name="Ara S."/>
            <person name="Singh A."/>
            <person name="Pinnaka A.K."/>
        </authorList>
    </citation>
    <scope>NUCLEOTIDE SEQUENCE [LARGE SCALE GENOMIC DNA]</scope>
    <source>
        <strain evidence="3 4">LW9</strain>
    </source>
</reference>